<organism evidence="1 2">
    <name type="scientific">Glycomyces algeriensis</name>
    <dbReference type="NCBI Taxonomy" id="256037"/>
    <lineage>
        <taxon>Bacteria</taxon>
        <taxon>Bacillati</taxon>
        <taxon>Actinomycetota</taxon>
        <taxon>Actinomycetes</taxon>
        <taxon>Glycomycetales</taxon>
        <taxon>Glycomycetaceae</taxon>
        <taxon>Glycomyces</taxon>
    </lineage>
</organism>
<name>A0A9W6G446_9ACTN</name>
<keyword evidence="2" id="KW-1185">Reference proteome</keyword>
<sequence>MVEPPGPDRVDERFGDVLLAYDLGEGLRPVFAVQRECHVFLLLAGALPFLPGYGLAPTYGGATGGVGAGGTAGDGGCRGVSRTR</sequence>
<dbReference type="AlphaFoldDB" id="A0A9W6G446"/>
<evidence type="ECO:0000313" key="1">
    <source>
        <dbReference type="EMBL" id="GLI40655.1"/>
    </source>
</evidence>
<dbReference type="Proteomes" id="UP001144313">
    <property type="component" value="Unassembled WGS sequence"/>
</dbReference>
<comment type="caution">
    <text evidence="1">The sequence shown here is derived from an EMBL/GenBank/DDBJ whole genome shotgun (WGS) entry which is preliminary data.</text>
</comment>
<reference evidence="1" key="1">
    <citation type="submission" date="2022-12" db="EMBL/GenBank/DDBJ databases">
        <title>Reference genome sequencing for broad-spectrum identification of bacterial and archaeal isolates by mass spectrometry.</title>
        <authorList>
            <person name="Sekiguchi Y."/>
            <person name="Tourlousse D.M."/>
        </authorList>
    </citation>
    <scope>NUCLEOTIDE SEQUENCE</scope>
    <source>
        <strain evidence="1">LLR39Z86</strain>
    </source>
</reference>
<proteinExistence type="predicted"/>
<protein>
    <submittedName>
        <fullName evidence="1">Uncharacterized protein</fullName>
    </submittedName>
</protein>
<gene>
    <name evidence="1" type="ORF">GALLR39Z86_05050</name>
</gene>
<accession>A0A9W6G446</accession>
<dbReference type="EMBL" id="BSDT01000001">
    <property type="protein sequence ID" value="GLI40655.1"/>
    <property type="molecule type" value="Genomic_DNA"/>
</dbReference>
<evidence type="ECO:0000313" key="2">
    <source>
        <dbReference type="Proteomes" id="UP001144313"/>
    </source>
</evidence>